<keyword evidence="3" id="KW-0444">Lipid biosynthesis</keyword>
<dbReference type="SUPFAM" id="SSF51735">
    <property type="entry name" value="NAD(P)-binding Rossmann-fold domains"/>
    <property type="match status" value="1"/>
</dbReference>
<dbReference type="GO" id="GO:0006633">
    <property type="term" value="P:fatty acid biosynthetic process"/>
    <property type="evidence" value="ECO:0007669"/>
    <property type="project" value="UniProtKB-KW"/>
</dbReference>
<comment type="pathway">
    <text evidence="1">Lipid metabolism; fatty acid biosynthesis.</text>
</comment>
<protein>
    <recommendedName>
        <fullName evidence="10">Enoyl-[acyl-carrier-protein] reductase (NADH)</fullName>
    </recommendedName>
</protein>
<organism evidence="8 9">
    <name type="scientific">Cyanidium caldarium</name>
    <name type="common">Red alga</name>
    <dbReference type="NCBI Taxonomy" id="2771"/>
    <lineage>
        <taxon>Eukaryota</taxon>
        <taxon>Rhodophyta</taxon>
        <taxon>Bangiophyceae</taxon>
        <taxon>Cyanidiales</taxon>
        <taxon>Cyanidiaceae</taxon>
        <taxon>Cyanidium</taxon>
    </lineage>
</organism>
<dbReference type="InterPro" id="IPR002347">
    <property type="entry name" value="SDR_fam"/>
</dbReference>
<dbReference type="InterPro" id="IPR036291">
    <property type="entry name" value="NAD(P)-bd_dom_sf"/>
</dbReference>
<evidence type="ECO:0000256" key="3">
    <source>
        <dbReference type="ARBA" id="ARBA00022516"/>
    </source>
</evidence>
<proteinExistence type="inferred from homology"/>
<dbReference type="Gene3D" id="3.40.50.720">
    <property type="entry name" value="NAD(P)-binding Rossmann-like Domain"/>
    <property type="match status" value="1"/>
</dbReference>
<evidence type="ECO:0008006" key="10">
    <source>
        <dbReference type="Google" id="ProtNLM"/>
    </source>
</evidence>
<dbReference type="GO" id="GO:0004318">
    <property type="term" value="F:enoyl-[acyl-carrier-protein] reductase (NADH) activity"/>
    <property type="evidence" value="ECO:0007669"/>
    <property type="project" value="InterPro"/>
</dbReference>
<dbReference type="AlphaFoldDB" id="A0AAV9IRP6"/>
<evidence type="ECO:0000256" key="7">
    <source>
        <dbReference type="ARBA" id="ARBA00023160"/>
    </source>
</evidence>
<dbReference type="Gene3D" id="1.10.8.400">
    <property type="entry name" value="Enoyl acyl carrier protein reductase"/>
    <property type="match status" value="1"/>
</dbReference>
<evidence type="ECO:0000256" key="4">
    <source>
        <dbReference type="ARBA" id="ARBA00022832"/>
    </source>
</evidence>
<keyword evidence="6" id="KW-0443">Lipid metabolism</keyword>
<evidence type="ECO:0000256" key="1">
    <source>
        <dbReference type="ARBA" id="ARBA00005194"/>
    </source>
</evidence>
<dbReference type="CDD" id="cd05372">
    <property type="entry name" value="ENR_SDR"/>
    <property type="match status" value="1"/>
</dbReference>
<keyword evidence="7" id="KW-0275">Fatty acid biosynthesis</keyword>
<dbReference type="Pfam" id="PF13561">
    <property type="entry name" value="adh_short_C2"/>
    <property type="match status" value="1"/>
</dbReference>
<evidence type="ECO:0000313" key="9">
    <source>
        <dbReference type="Proteomes" id="UP001301350"/>
    </source>
</evidence>
<keyword evidence="9" id="KW-1185">Reference proteome</keyword>
<dbReference type="NCBIfam" id="NF005615">
    <property type="entry name" value="PRK07370.1"/>
    <property type="match status" value="1"/>
</dbReference>
<dbReference type="EMBL" id="JANCYW010000002">
    <property type="protein sequence ID" value="KAK4534588.1"/>
    <property type="molecule type" value="Genomic_DNA"/>
</dbReference>
<keyword evidence="4" id="KW-0276">Fatty acid metabolism</keyword>
<dbReference type="PANTHER" id="PTHR43159">
    <property type="entry name" value="ENOYL-[ACYL-CARRIER-PROTEIN] REDUCTASE"/>
    <property type="match status" value="1"/>
</dbReference>
<dbReference type="PRINTS" id="PR00081">
    <property type="entry name" value="GDHRDH"/>
</dbReference>
<comment type="similarity">
    <text evidence="2">Belongs to the short-chain dehydrogenases/reductases (SDR) family. FabI subfamily.</text>
</comment>
<accession>A0AAV9IRP6</accession>
<evidence type="ECO:0000256" key="6">
    <source>
        <dbReference type="ARBA" id="ARBA00023098"/>
    </source>
</evidence>
<evidence type="ECO:0000256" key="2">
    <source>
        <dbReference type="ARBA" id="ARBA00009233"/>
    </source>
</evidence>
<sequence length="340" mass="35964">MSPATSFVVHSTLGNAKAYHRVSGCWSSAWVSGTPRARHSARWPRPRGRIGHRLSVPLRLQSNEARSPLVDLRGKQALVTGIANQRSIAFGVAQALKQAGAEIGVAYLPINERAESKIAKLVEPLSPTLMVPCDVQSRANMEALFDTMRQKWGGLDILVHCLAFADRGDLEGDFSKTSRDGFHLALGVSTYSLIEMCGLAKPLFRKNGSVVTLTYLGAERVVPNYNVMGVAKAGLECSVRYLASELGPQLGVRVNGVSAGPIRTLASSAIGGITTMIRNVEMNAPLRRTVTQEEVGKTAAFLLSEAASGITGQVLYVDSGYAIMGSPVFGDGAPGGGAGG</sequence>
<dbReference type="Proteomes" id="UP001301350">
    <property type="component" value="Unassembled WGS sequence"/>
</dbReference>
<dbReference type="InterPro" id="IPR014358">
    <property type="entry name" value="Enoyl-ACP_Rdtase_NADH"/>
</dbReference>
<dbReference type="PANTHER" id="PTHR43159:SF2">
    <property type="entry name" value="ENOYL-[ACYL-CARRIER-PROTEIN] REDUCTASE [NADH], CHLOROPLASTIC"/>
    <property type="match status" value="1"/>
</dbReference>
<evidence type="ECO:0000256" key="5">
    <source>
        <dbReference type="ARBA" id="ARBA00023002"/>
    </source>
</evidence>
<comment type="caution">
    <text evidence="8">The sequence shown here is derived from an EMBL/GenBank/DDBJ whole genome shotgun (WGS) entry which is preliminary data.</text>
</comment>
<reference evidence="8 9" key="1">
    <citation type="submission" date="2022-07" db="EMBL/GenBank/DDBJ databases">
        <title>Genome-wide signatures of adaptation to extreme environments.</title>
        <authorList>
            <person name="Cho C.H."/>
            <person name="Yoon H.S."/>
        </authorList>
    </citation>
    <scope>NUCLEOTIDE SEQUENCE [LARGE SCALE GENOMIC DNA]</scope>
    <source>
        <strain evidence="8 9">DBV 063 E5</strain>
    </source>
</reference>
<dbReference type="FunFam" id="1.10.8.400:FF:000001">
    <property type="entry name" value="Enoyl-[acyl-carrier-protein] reductase [NADH]"/>
    <property type="match status" value="1"/>
</dbReference>
<gene>
    <name evidence="8" type="ORF">CDCA_CDCA02G0613</name>
</gene>
<keyword evidence="5" id="KW-0560">Oxidoreductase</keyword>
<name>A0AAV9IRP6_CYACA</name>
<evidence type="ECO:0000313" key="8">
    <source>
        <dbReference type="EMBL" id="KAK4534588.1"/>
    </source>
</evidence>